<keyword evidence="3" id="KW-1185">Reference proteome</keyword>
<gene>
    <name evidence="2" type="ORF">HMPREF0650_0211</name>
</gene>
<evidence type="ECO:0000256" key="1">
    <source>
        <dbReference type="SAM" id="SignalP"/>
    </source>
</evidence>
<dbReference type="RefSeq" id="WP_004351076.1">
    <property type="nucleotide sequence ID" value="NZ_ADEG01000110.1"/>
</dbReference>
<name>D1W932_9BACT</name>
<reference evidence="2 3" key="1">
    <citation type="submission" date="2009-12" db="EMBL/GenBank/DDBJ databases">
        <title>Genome Sequence of Prevotella buccalis ATCC 35310.</title>
        <authorList>
            <person name="Durkin A.S."/>
            <person name="Madupu R."/>
            <person name="Torralba M."/>
            <person name="Methe B."/>
            <person name="Sutton G."/>
            <person name="Strausberg R.L."/>
            <person name="Nelson K.E."/>
        </authorList>
    </citation>
    <scope>NUCLEOTIDE SEQUENCE [LARGE SCALE GENOMIC DNA]</scope>
    <source>
        <strain evidence="2 3">ATCC 35310</strain>
    </source>
</reference>
<keyword evidence="1" id="KW-0732">Signal</keyword>
<sequence length="489" mass="53087">MKKQVLFSFFMLSSMTVFAQTTLWDGESYDLGSRGGCWDDGVPTVVTNPDASGINTSDKCLAFTMTNSQKVVKVPFRDWIKPDLKGNRRISMMIKRSGNGNVNVEISDPTDESAGYWEKVAAWYGGNGDWQKIVLDYSTNTAMNDFPGVMSITASTDNVEDEETVYIDNIVAEPVPMVNGTALNEIVDGSLTGELTLTGSWMKGDCQNTNGEWIRVNYNDFEKLAAKLSADVTSINMRGTVLKDAYNAFGNVNPNILIYADWAFGEFNVIVNGRTNQLNLNENYAFKAPEDFFADHVSMTRAMAEGHNMVCLPFSVTAAELGATNIATYVSSATTDGTTTVSFNITGSVAANMPLITDGAKASDEQQFTDKTIIATSATSGGKFIGVYAPQSAENLWGIANNEFRLGGPGATIKAFHAYLTQTNETKSMVFSIGDATGIANLSNVTDMLVDVYTITGKLMKKQVHAANAADGLTKGVYIINNKKFIIYR</sequence>
<proteinExistence type="predicted"/>
<dbReference type="AlphaFoldDB" id="D1W932"/>
<dbReference type="EMBL" id="ADEG01000110">
    <property type="protein sequence ID" value="EFA90982.1"/>
    <property type="molecule type" value="Genomic_DNA"/>
</dbReference>
<dbReference type="Proteomes" id="UP000005283">
    <property type="component" value="Unassembled WGS sequence"/>
</dbReference>
<feature type="signal peptide" evidence="1">
    <location>
        <begin position="1"/>
        <end position="19"/>
    </location>
</feature>
<feature type="chain" id="PRO_5003027765" evidence="1">
    <location>
        <begin position="20"/>
        <end position="489"/>
    </location>
</feature>
<evidence type="ECO:0000313" key="3">
    <source>
        <dbReference type="Proteomes" id="UP000005283"/>
    </source>
</evidence>
<protein>
    <submittedName>
        <fullName evidence="2">Uncharacterized protein</fullName>
    </submittedName>
</protein>
<organism evidence="2 3">
    <name type="scientific">Hoylesella buccalis ATCC 35310</name>
    <dbReference type="NCBI Taxonomy" id="679190"/>
    <lineage>
        <taxon>Bacteria</taxon>
        <taxon>Pseudomonadati</taxon>
        <taxon>Bacteroidota</taxon>
        <taxon>Bacteroidia</taxon>
        <taxon>Bacteroidales</taxon>
        <taxon>Prevotellaceae</taxon>
        <taxon>Hoylesella</taxon>
    </lineage>
</organism>
<accession>D1W932</accession>
<comment type="caution">
    <text evidence="2">The sequence shown here is derived from an EMBL/GenBank/DDBJ whole genome shotgun (WGS) entry which is preliminary data.</text>
</comment>
<evidence type="ECO:0000313" key="2">
    <source>
        <dbReference type="EMBL" id="EFA90982.1"/>
    </source>
</evidence>